<sequence>MPAIGLERWLQHLVEHLPIARQGHDPEGVHQVRVAVRRLRVWLRLAGMRVLEDDLAWLVRAAGEVRDLEVLLQRPDLPRAFRAWAGSRLKAARAAFVPLLDSPRLAGLLQALANLPPLDETSAQIRLKRFVRQVERKAEEWQQDGSIEHLHALRRALRRLRYAQEWLGQDSQTAKEMQAVFGEVGDLSFTLRYLSAYQADGGRLPAAYVRRLEAQLQEALEAAQQAWIKAQQKTGGVSSG</sequence>
<organism evidence="2">
    <name type="scientific">Meiothermus ruber</name>
    <dbReference type="NCBI Taxonomy" id="277"/>
    <lineage>
        <taxon>Bacteria</taxon>
        <taxon>Thermotogati</taxon>
        <taxon>Deinococcota</taxon>
        <taxon>Deinococci</taxon>
        <taxon>Thermales</taxon>
        <taxon>Thermaceae</taxon>
        <taxon>Meiothermus</taxon>
    </lineage>
</organism>
<accession>A0A7C3HQN9</accession>
<dbReference type="PROSITE" id="PS51708">
    <property type="entry name" value="CHAD"/>
    <property type="match status" value="1"/>
</dbReference>
<dbReference type="AlphaFoldDB" id="A0A7C3HQN9"/>
<dbReference type="PANTHER" id="PTHR39339:SF1">
    <property type="entry name" value="CHAD DOMAIN-CONTAINING PROTEIN"/>
    <property type="match status" value="1"/>
</dbReference>
<protein>
    <submittedName>
        <fullName evidence="2">CHAD domain-containing protein</fullName>
    </submittedName>
</protein>
<dbReference type="InterPro" id="IPR038186">
    <property type="entry name" value="CHAD_dom_sf"/>
</dbReference>
<name>A0A7C3HQN9_MEIRU</name>
<evidence type="ECO:0000259" key="1">
    <source>
        <dbReference type="PROSITE" id="PS51708"/>
    </source>
</evidence>
<dbReference type="Pfam" id="PF05235">
    <property type="entry name" value="CHAD"/>
    <property type="match status" value="1"/>
</dbReference>
<dbReference type="Gene3D" id="1.40.20.10">
    <property type="entry name" value="CHAD domain"/>
    <property type="match status" value="1"/>
</dbReference>
<reference evidence="2" key="1">
    <citation type="journal article" date="2020" name="mSystems">
        <title>Genome- and Community-Level Interaction Insights into Carbon Utilization and Element Cycling Functions of Hydrothermarchaeota in Hydrothermal Sediment.</title>
        <authorList>
            <person name="Zhou Z."/>
            <person name="Liu Y."/>
            <person name="Xu W."/>
            <person name="Pan J."/>
            <person name="Luo Z.H."/>
            <person name="Li M."/>
        </authorList>
    </citation>
    <scope>NUCLEOTIDE SEQUENCE [LARGE SCALE GENOMIC DNA]</scope>
    <source>
        <strain evidence="2">SpSt-524</strain>
    </source>
</reference>
<dbReference type="PANTHER" id="PTHR39339">
    <property type="entry name" value="SLR1444 PROTEIN"/>
    <property type="match status" value="1"/>
</dbReference>
<dbReference type="RefSeq" id="WP_409654549.1">
    <property type="nucleotide sequence ID" value="NZ_JBKBUW010000005.1"/>
</dbReference>
<dbReference type="EMBL" id="DSWI01000009">
    <property type="protein sequence ID" value="HFG19562.1"/>
    <property type="molecule type" value="Genomic_DNA"/>
</dbReference>
<dbReference type="InterPro" id="IPR007899">
    <property type="entry name" value="CHAD_dom"/>
</dbReference>
<dbReference type="SMART" id="SM00880">
    <property type="entry name" value="CHAD"/>
    <property type="match status" value="1"/>
</dbReference>
<comment type="caution">
    <text evidence="2">The sequence shown here is derived from an EMBL/GenBank/DDBJ whole genome shotgun (WGS) entry which is preliminary data.</text>
</comment>
<feature type="domain" description="CHAD" evidence="1">
    <location>
        <begin position="1"/>
        <end position="232"/>
    </location>
</feature>
<proteinExistence type="predicted"/>
<gene>
    <name evidence="2" type="ORF">ENS82_02435</name>
</gene>
<evidence type="ECO:0000313" key="2">
    <source>
        <dbReference type="EMBL" id="HFG19562.1"/>
    </source>
</evidence>